<accession>A0ABV6LSB4</accession>
<evidence type="ECO:0000256" key="6">
    <source>
        <dbReference type="ARBA" id="ARBA00023136"/>
    </source>
</evidence>
<evidence type="ECO:0000313" key="9">
    <source>
        <dbReference type="EMBL" id="MFC0525277.1"/>
    </source>
</evidence>
<keyword evidence="10" id="KW-1185">Reference proteome</keyword>
<evidence type="ECO:0000259" key="8">
    <source>
        <dbReference type="Pfam" id="PF01757"/>
    </source>
</evidence>
<keyword evidence="3" id="KW-1003">Cell membrane</keyword>
<feature type="transmembrane region" description="Helical" evidence="7">
    <location>
        <begin position="252"/>
        <end position="270"/>
    </location>
</feature>
<dbReference type="RefSeq" id="WP_377350349.1">
    <property type="nucleotide sequence ID" value="NZ_JBHLTP010000013.1"/>
</dbReference>
<feature type="transmembrane region" description="Helical" evidence="7">
    <location>
        <begin position="82"/>
        <end position="103"/>
    </location>
</feature>
<feature type="transmembrane region" description="Helical" evidence="7">
    <location>
        <begin position="48"/>
        <end position="70"/>
    </location>
</feature>
<sequence length="370" mass="43525">MMKEKIEEVYFIRAIACLCVVFIHSLTLTQSNYQLPATTVNVIFLTKLMIMFATPLFVMLSEFLLSYSYSNRIPKGFWKKRVSYIFIPFLFIALLYTIDTWFIKDWGMERFVEVYFNKAVLGLWHGYFVLIIFQFYVLHVLFVKYAHHFKATWLIIISFVINGAYLSFFNFFGPGDFPEIDLLWKYSKLPFLGWILYFTVAFYAGKHINVFKEGLQRYKHYIYVGVLANIALLLCVEKFDLIRLVSSKRPDLLLYTILIFSMLFLFAQKLRKIPSFFMIISKYSYSIYLLHLLVMYNLIRFLKDLPMYINMGVYTILLFIAGIGGSLLISYLLNLLPFGAFLVGKLKKSGAKDKRYDKQRTNEGYAPSSY</sequence>
<feature type="transmembrane region" description="Helical" evidence="7">
    <location>
        <begin position="123"/>
        <end position="142"/>
    </location>
</feature>
<feature type="transmembrane region" description="Helical" evidence="7">
    <location>
        <begin position="191"/>
        <end position="209"/>
    </location>
</feature>
<evidence type="ECO:0000256" key="2">
    <source>
        <dbReference type="ARBA" id="ARBA00007400"/>
    </source>
</evidence>
<evidence type="ECO:0000313" key="10">
    <source>
        <dbReference type="Proteomes" id="UP001589836"/>
    </source>
</evidence>
<reference evidence="9 10" key="1">
    <citation type="submission" date="2024-09" db="EMBL/GenBank/DDBJ databases">
        <authorList>
            <person name="Sun Q."/>
            <person name="Mori K."/>
        </authorList>
    </citation>
    <scope>NUCLEOTIDE SEQUENCE [LARGE SCALE GENOMIC DNA]</scope>
    <source>
        <strain evidence="9 10">NCAIM B.02529</strain>
    </source>
</reference>
<protein>
    <submittedName>
        <fullName evidence="9">Acyltransferase family protein</fullName>
    </submittedName>
</protein>
<feature type="transmembrane region" description="Helical" evidence="7">
    <location>
        <begin position="311"/>
        <end position="344"/>
    </location>
</feature>
<name>A0ABV6LSB4_9BACI</name>
<dbReference type="InterPro" id="IPR002656">
    <property type="entry name" value="Acyl_transf_3_dom"/>
</dbReference>
<organism evidence="9 10">
    <name type="scientific">Pontibacillus salicampi</name>
    <dbReference type="NCBI Taxonomy" id="1449801"/>
    <lineage>
        <taxon>Bacteria</taxon>
        <taxon>Bacillati</taxon>
        <taxon>Bacillota</taxon>
        <taxon>Bacilli</taxon>
        <taxon>Bacillales</taxon>
        <taxon>Bacillaceae</taxon>
        <taxon>Pontibacillus</taxon>
    </lineage>
</organism>
<feature type="domain" description="Acyltransferase 3" evidence="8">
    <location>
        <begin position="11"/>
        <end position="333"/>
    </location>
</feature>
<dbReference type="Proteomes" id="UP001589836">
    <property type="component" value="Unassembled WGS sequence"/>
</dbReference>
<comment type="subcellular location">
    <subcellularLocation>
        <location evidence="1">Cell membrane</location>
        <topology evidence="1">Multi-pass membrane protein</topology>
    </subcellularLocation>
</comment>
<feature type="transmembrane region" description="Helical" evidence="7">
    <location>
        <begin position="221"/>
        <end position="240"/>
    </location>
</feature>
<keyword evidence="6 7" id="KW-0472">Membrane</keyword>
<dbReference type="PANTHER" id="PTHR40074:SF2">
    <property type="entry name" value="O-ACETYLTRANSFERASE WECH"/>
    <property type="match status" value="1"/>
</dbReference>
<dbReference type="GO" id="GO:0016746">
    <property type="term" value="F:acyltransferase activity"/>
    <property type="evidence" value="ECO:0007669"/>
    <property type="project" value="UniProtKB-KW"/>
</dbReference>
<dbReference type="Pfam" id="PF01757">
    <property type="entry name" value="Acyl_transf_3"/>
    <property type="match status" value="1"/>
</dbReference>
<evidence type="ECO:0000256" key="1">
    <source>
        <dbReference type="ARBA" id="ARBA00004651"/>
    </source>
</evidence>
<keyword evidence="5 7" id="KW-1133">Transmembrane helix</keyword>
<evidence type="ECO:0000256" key="5">
    <source>
        <dbReference type="ARBA" id="ARBA00022989"/>
    </source>
</evidence>
<keyword evidence="9" id="KW-0012">Acyltransferase</keyword>
<feature type="transmembrane region" description="Helical" evidence="7">
    <location>
        <begin position="282"/>
        <end position="299"/>
    </location>
</feature>
<feature type="transmembrane region" description="Helical" evidence="7">
    <location>
        <begin position="9"/>
        <end position="28"/>
    </location>
</feature>
<evidence type="ECO:0000256" key="7">
    <source>
        <dbReference type="SAM" id="Phobius"/>
    </source>
</evidence>
<comment type="similarity">
    <text evidence="2">Belongs to the acyltransferase 3 family.</text>
</comment>
<comment type="caution">
    <text evidence="9">The sequence shown here is derived from an EMBL/GenBank/DDBJ whole genome shotgun (WGS) entry which is preliminary data.</text>
</comment>
<keyword evidence="9" id="KW-0808">Transferase</keyword>
<evidence type="ECO:0000256" key="4">
    <source>
        <dbReference type="ARBA" id="ARBA00022692"/>
    </source>
</evidence>
<proteinExistence type="inferred from homology"/>
<keyword evidence="4 7" id="KW-0812">Transmembrane</keyword>
<dbReference type="EMBL" id="JBHLTP010000013">
    <property type="protein sequence ID" value="MFC0525277.1"/>
    <property type="molecule type" value="Genomic_DNA"/>
</dbReference>
<evidence type="ECO:0000256" key="3">
    <source>
        <dbReference type="ARBA" id="ARBA00022475"/>
    </source>
</evidence>
<dbReference type="PANTHER" id="PTHR40074">
    <property type="entry name" value="O-ACETYLTRANSFERASE WECH"/>
    <property type="match status" value="1"/>
</dbReference>
<gene>
    <name evidence="9" type="ORF">ACFFGV_16975</name>
</gene>
<feature type="transmembrane region" description="Helical" evidence="7">
    <location>
        <begin position="151"/>
        <end position="171"/>
    </location>
</feature>